<dbReference type="InterPro" id="IPR045843">
    <property type="entry name" value="IND-like"/>
</dbReference>
<dbReference type="GO" id="GO:0003677">
    <property type="term" value="F:DNA binding"/>
    <property type="evidence" value="ECO:0007669"/>
    <property type="project" value="UniProtKB-KW"/>
</dbReference>
<dbReference type="InterPro" id="IPR011598">
    <property type="entry name" value="bHLH_dom"/>
</dbReference>
<evidence type="ECO:0000313" key="8">
    <source>
        <dbReference type="EMBL" id="GMH14967.1"/>
    </source>
</evidence>
<dbReference type="Proteomes" id="UP001279734">
    <property type="component" value="Unassembled WGS sequence"/>
</dbReference>
<feature type="compositionally biased region" description="Acidic residues" evidence="6">
    <location>
        <begin position="84"/>
        <end position="99"/>
    </location>
</feature>
<dbReference type="Pfam" id="PF00010">
    <property type="entry name" value="HLH"/>
    <property type="match status" value="1"/>
</dbReference>
<keyword evidence="4" id="KW-0804">Transcription</keyword>
<dbReference type="CDD" id="cd11454">
    <property type="entry name" value="bHLH_AtIND_like"/>
    <property type="match status" value="1"/>
</dbReference>
<dbReference type="FunFam" id="4.10.280.10:FF:000053">
    <property type="entry name" value="BHLH transcription factor"/>
    <property type="match status" value="1"/>
</dbReference>
<reference evidence="8" key="1">
    <citation type="submission" date="2023-05" db="EMBL/GenBank/DDBJ databases">
        <title>Nepenthes gracilis genome sequencing.</title>
        <authorList>
            <person name="Fukushima K."/>
        </authorList>
    </citation>
    <scope>NUCLEOTIDE SEQUENCE</scope>
    <source>
        <strain evidence="8">SING2019-196</strain>
    </source>
</reference>
<dbReference type="EMBL" id="BSYO01000014">
    <property type="protein sequence ID" value="GMH14967.1"/>
    <property type="molecule type" value="Genomic_DNA"/>
</dbReference>
<dbReference type="InterPro" id="IPR036638">
    <property type="entry name" value="HLH_DNA-bd_sf"/>
</dbReference>
<dbReference type="PROSITE" id="PS50888">
    <property type="entry name" value="BHLH"/>
    <property type="match status" value="1"/>
</dbReference>
<evidence type="ECO:0000256" key="4">
    <source>
        <dbReference type="ARBA" id="ARBA00023163"/>
    </source>
</evidence>
<keyword evidence="2" id="KW-0805">Transcription regulation</keyword>
<dbReference type="PANTHER" id="PTHR45914:SF7">
    <property type="entry name" value="TRANSCRIPTION FACTOR HEC3"/>
    <property type="match status" value="1"/>
</dbReference>
<protein>
    <recommendedName>
        <fullName evidence="7">BHLH domain-containing protein</fullName>
    </recommendedName>
</protein>
<dbReference type="SMART" id="SM00353">
    <property type="entry name" value="HLH"/>
    <property type="match status" value="1"/>
</dbReference>
<comment type="subcellular location">
    <subcellularLocation>
        <location evidence="1">Nucleus</location>
    </subcellularLocation>
</comment>
<feature type="region of interest" description="Disordered" evidence="6">
    <location>
        <begin position="79"/>
        <end position="99"/>
    </location>
</feature>
<evidence type="ECO:0000256" key="5">
    <source>
        <dbReference type="ARBA" id="ARBA00023242"/>
    </source>
</evidence>
<dbReference type="GO" id="GO:0005634">
    <property type="term" value="C:nucleus"/>
    <property type="evidence" value="ECO:0007669"/>
    <property type="project" value="UniProtKB-SubCell"/>
</dbReference>
<proteinExistence type="predicted"/>
<dbReference type="Gene3D" id="4.10.280.10">
    <property type="entry name" value="Helix-loop-helix DNA-binding domain"/>
    <property type="match status" value="1"/>
</dbReference>
<evidence type="ECO:0000256" key="3">
    <source>
        <dbReference type="ARBA" id="ARBA00023125"/>
    </source>
</evidence>
<evidence type="ECO:0000256" key="2">
    <source>
        <dbReference type="ARBA" id="ARBA00023015"/>
    </source>
</evidence>
<evidence type="ECO:0000256" key="6">
    <source>
        <dbReference type="SAM" id="MobiDB-lite"/>
    </source>
</evidence>
<keyword evidence="5" id="KW-0539">Nucleus</keyword>
<evidence type="ECO:0000256" key="1">
    <source>
        <dbReference type="ARBA" id="ARBA00004123"/>
    </source>
</evidence>
<dbReference type="AlphaFoldDB" id="A0AAD3XRM4"/>
<sequence length="240" mass="27400">MENKLGAWDHLGMAMEDHDHRHNIFPARDDHHLPFSDSAWPPHYPSYEPTLQPIATSCFNIGERITLPPMQMEAVIEEEKPLQEPEEDHEEDEEDGEEEELGAMKEMMYKIAAMQPVDIDPASIRKPKRRNVRISDDPQSVAARHRRERISEKIRILQRLVPGGTKMDTASMLEEAIRYVKFLKKQIRLLQSNQRHHLQPYLNGWPAAMGGSNSAAVEGHGREGFTMASSSGGEPLYMLN</sequence>
<feature type="domain" description="BHLH" evidence="7">
    <location>
        <begin position="134"/>
        <end position="183"/>
    </location>
</feature>
<comment type="caution">
    <text evidence="8">The sequence shown here is derived from an EMBL/GenBank/DDBJ whole genome shotgun (WGS) entry which is preliminary data.</text>
</comment>
<dbReference type="PANTHER" id="PTHR45914">
    <property type="entry name" value="TRANSCRIPTION FACTOR HEC3-RELATED"/>
    <property type="match status" value="1"/>
</dbReference>
<keyword evidence="3" id="KW-0238">DNA-binding</keyword>
<evidence type="ECO:0000313" key="9">
    <source>
        <dbReference type="Proteomes" id="UP001279734"/>
    </source>
</evidence>
<evidence type="ECO:0000259" key="7">
    <source>
        <dbReference type="PROSITE" id="PS50888"/>
    </source>
</evidence>
<name>A0AAD3XRM4_NEPGR</name>
<dbReference type="GO" id="GO:0003700">
    <property type="term" value="F:DNA-binding transcription factor activity"/>
    <property type="evidence" value="ECO:0007669"/>
    <property type="project" value="InterPro"/>
</dbReference>
<dbReference type="GO" id="GO:0046983">
    <property type="term" value="F:protein dimerization activity"/>
    <property type="evidence" value="ECO:0007669"/>
    <property type="project" value="InterPro"/>
</dbReference>
<keyword evidence="9" id="KW-1185">Reference proteome</keyword>
<organism evidence="8 9">
    <name type="scientific">Nepenthes gracilis</name>
    <name type="common">Slender pitcher plant</name>
    <dbReference type="NCBI Taxonomy" id="150966"/>
    <lineage>
        <taxon>Eukaryota</taxon>
        <taxon>Viridiplantae</taxon>
        <taxon>Streptophyta</taxon>
        <taxon>Embryophyta</taxon>
        <taxon>Tracheophyta</taxon>
        <taxon>Spermatophyta</taxon>
        <taxon>Magnoliopsida</taxon>
        <taxon>eudicotyledons</taxon>
        <taxon>Gunneridae</taxon>
        <taxon>Pentapetalae</taxon>
        <taxon>Caryophyllales</taxon>
        <taxon>Nepenthaceae</taxon>
        <taxon>Nepenthes</taxon>
    </lineage>
</organism>
<accession>A0AAD3XRM4</accession>
<dbReference type="SUPFAM" id="SSF47459">
    <property type="entry name" value="HLH, helix-loop-helix DNA-binding domain"/>
    <property type="match status" value="1"/>
</dbReference>
<gene>
    <name evidence="8" type="ORF">Nepgr_016808</name>
</gene>